<organism evidence="2 3">
    <name type="scientific">Thermothielavioides terrestris</name>
    <dbReference type="NCBI Taxonomy" id="2587410"/>
    <lineage>
        <taxon>Eukaryota</taxon>
        <taxon>Fungi</taxon>
        <taxon>Dikarya</taxon>
        <taxon>Ascomycota</taxon>
        <taxon>Pezizomycotina</taxon>
        <taxon>Sordariomycetes</taxon>
        <taxon>Sordariomycetidae</taxon>
        <taxon>Sordariales</taxon>
        <taxon>Chaetomiaceae</taxon>
        <taxon>Thermothielavioides</taxon>
    </lineage>
</organism>
<dbReference type="AlphaFoldDB" id="A0A446BX77"/>
<reference evidence="2 3" key="1">
    <citation type="submission" date="2018-04" db="EMBL/GenBank/DDBJ databases">
        <authorList>
            <person name="Huttner S."/>
            <person name="Dainat J."/>
        </authorList>
    </citation>
    <scope>NUCLEOTIDE SEQUENCE [LARGE SCALE GENOMIC DNA]</scope>
</reference>
<proteinExistence type="predicted"/>
<protein>
    <submittedName>
        <fullName evidence="2">E111f040-26ee-4f3e-b8a2-61f9526876e1</fullName>
    </submittedName>
</protein>
<feature type="compositionally biased region" description="Polar residues" evidence="1">
    <location>
        <begin position="189"/>
        <end position="212"/>
    </location>
</feature>
<evidence type="ECO:0000313" key="2">
    <source>
        <dbReference type="EMBL" id="SPQ27079.1"/>
    </source>
</evidence>
<feature type="compositionally biased region" description="Polar residues" evidence="1">
    <location>
        <begin position="39"/>
        <end position="48"/>
    </location>
</feature>
<dbReference type="EMBL" id="OUUZ01000019">
    <property type="protein sequence ID" value="SPQ27079.1"/>
    <property type="molecule type" value="Genomic_DNA"/>
</dbReference>
<name>A0A446BX77_9PEZI</name>
<evidence type="ECO:0000256" key="1">
    <source>
        <dbReference type="SAM" id="MobiDB-lite"/>
    </source>
</evidence>
<feature type="compositionally biased region" description="Pro residues" evidence="1">
    <location>
        <begin position="86"/>
        <end position="95"/>
    </location>
</feature>
<gene>
    <name evidence="2" type="ORF">TT172_LOCUS9498</name>
</gene>
<feature type="compositionally biased region" description="Basic and acidic residues" evidence="1">
    <location>
        <begin position="234"/>
        <end position="244"/>
    </location>
</feature>
<feature type="region of interest" description="Disordered" evidence="1">
    <location>
        <begin position="25"/>
        <end position="267"/>
    </location>
</feature>
<sequence>MAAEIDIATDHGAGFVVLPYKQRQPPLREIDLRRKTKQPNDTCATSESAPLIEPVESGSEQDLFMVPLKRPSPRLPPSRYRNVRPRTPPRSPAAPSPSSHMVKATQSPPQEPPISGYGVKPASPPMFTSPLMSPESGNAGSYGSPNPQSSLAQRSVATPQPLAYKSPPMSVRATKLGSSPILSPEMGSAGQSPQPESSGKGSTQHSTAGSRSTGEKPSPSTKASSVYEGPPAILHDKPEAEAKGTKQQQQQPQQQPPEIPPLSHARGLRPQKNLGLALHLDVPPPANPHLLAPSPINTRSPSQAGDRAPTWTVPDSPFERLSQLRATPDSAYDRARLMEVRRSEWKHVVYRFPVRGKEHWVIDADLTESSHARLADVARRSSEGFEWNGDYELANIYRVLAAAHGKVMEEMRAERRALAASLATVAA</sequence>
<feature type="compositionally biased region" description="Polar residues" evidence="1">
    <location>
        <begin position="135"/>
        <end position="158"/>
    </location>
</feature>
<accession>A0A446BX77</accession>
<evidence type="ECO:0000313" key="3">
    <source>
        <dbReference type="Proteomes" id="UP000289323"/>
    </source>
</evidence>
<dbReference type="Proteomes" id="UP000289323">
    <property type="component" value="Unassembled WGS sequence"/>
</dbReference>